<evidence type="ECO:0000313" key="2">
    <source>
        <dbReference type="Proteomes" id="UP000244197"/>
    </source>
</evidence>
<gene>
    <name evidence="1" type="ORF">CWO07_25115</name>
</gene>
<sequence length="138" mass="15795">MLKNSTPVEFEPALEEHEELLELANDTITPPSIVKIDDDYFNVANDGSTFAMSNDVIDTPFAIALDCKHFSALSMQLMDISLAAMDKRLYKLRADFYADKTYDTDTSDHQTEEAKVNRNYRVDTARSDLERQFRDEDS</sequence>
<dbReference type="EMBL" id="PIFK01000102">
    <property type="protein sequence ID" value="PTP18284.1"/>
    <property type="molecule type" value="Genomic_DNA"/>
</dbReference>
<dbReference type="AlphaFoldDB" id="A0A2T5EFS5"/>
<dbReference type="Proteomes" id="UP000244197">
    <property type="component" value="Unassembled WGS sequence"/>
</dbReference>
<dbReference type="RefSeq" id="WP_017088225.1">
    <property type="nucleotide sequence ID" value="NZ_PIFK01000102.1"/>
</dbReference>
<organism evidence="1 2">
    <name type="scientific">Vibrio splendidus</name>
    <dbReference type="NCBI Taxonomy" id="29497"/>
    <lineage>
        <taxon>Bacteria</taxon>
        <taxon>Pseudomonadati</taxon>
        <taxon>Pseudomonadota</taxon>
        <taxon>Gammaproteobacteria</taxon>
        <taxon>Vibrionales</taxon>
        <taxon>Vibrionaceae</taxon>
        <taxon>Vibrio</taxon>
    </lineage>
</organism>
<accession>A0A2T5EFS5</accession>
<reference evidence="1 2" key="1">
    <citation type="submission" date="2017-11" db="EMBL/GenBank/DDBJ databases">
        <title>Population delineation of vibrios coincides with oyster pathogenicity.</title>
        <authorList>
            <person name="Bruto M."/>
            <person name="Labreuche Y."/>
            <person name="James A."/>
            <person name="Piel D."/>
            <person name="Chenivesse S."/>
            <person name="Petton B."/>
            <person name="Polz M.F."/>
            <person name="Le Roux F."/>
        </authorList>
    </citation>
    <scope>NUCLEOTIDE SEQUENCE [LARGE SCALE GENOMIC DNA]</scope>
    <source>
        <strain evidence="1 2">FF_144</strain>
    </source>
</reference>
<name>A0A2T5EFS5_VIBSP</name>
<protein>
    <submittedName>
        <fullName evidence="1">Uncharacterized protein</fullName>
    </submittedName>
</protein>
<comment type="caution">
    <text evidence="1">The sequence shown here is derived from an EMBL/GenBank/DDBJ whole genome shotgun (WGS) entry which is preliminary data.</text>
</comment>
<proteinExistence type="predicted"/>
<evidence type="ECO:0000313" key="1">
    <source>
        <dbReference type="EMBL" id="PTP18284.1"/>
    </source>
</evidence>